<dbReference type="GO" id="GO:0006086">
    <property type="term" value="P:pyruvate decarboxylation to acetyl-CoA"/>
    <property type="evidence" value="ECO:0007669"/>
    <property type="project" value="TreeGrafter"/>
</dbReference>
<protein>
    <recommendedName>
        <fullName evidence="4">Dehydrogenase E1 component domain-containing protein</fullName>
    </recommendedName>
</protein>
<dbReference type="Gene3D" id="3.40.50.970">
    <property type="match status" value="1"/>
</dbReference>
<dbReference type="CDD" id="cd02000">
    <property type="entry name" value="TPP_E1_PDC_ADC_BCADC"/>
    <property type="match status" value="1"/>
</dbReference>
<dbReference type="SUPFAM" id="SSF52518">
    <property type="entry name" value="Thiamin diphosphate-binding fold (THDP-binding)"/>
    <property type="match status" value="1"/>
</dbReference>
<evidence type="ECO:0000259" key="4">
    <source>
        <dbReference type="Pfam" id="PF00676"/>
    </source>
</evidence>
<name>A0A382NIT8_9ZZZZ</name>
<dbReference type="AlphaFoldDB" id="A0A382NIT8"/>
<dbReference type="InterPro" id="IPR029061">
    <property type="entry name" value="THDP-binding"/>
</dbReference>
<proteinExistence type="predicted"/>
<dbReference type="InterPro" id="IPR050642">
    <property type="entry name" value="PDH_E1_Alpha_Subunit"/>
</dbReference>
<keyword evidence="3" id="KW-0786">Thiamine pyrophosphate</keyword>
<dbReference type="EMBL" id="UINC01100800">
    <property type="protein sequence ID" value="SVC61133.1"/>
    <property type="molecule type" value="Genomic_DNA"/>
</dbReference>
<feature type="domain" description="Dehydrogenase E1 component" evidence="4">
    <location>
        <begin position="14"/>
        <end position="310"/>
    </location>
</feature>
<evidence type="ECO:0000256" key="3">
    <source>
        <dbReference type="ARBA" id="ARBA00023052"/>
    </source>
</evidence>
<accession>A0A382NIT8</accession>
<dbReference type="GO" id="GO:0004739">
    <property type="term" value="F:pyruvate dehydrogenase (acetyl-transferring) activity"/>
    <property type="evidence" value="ECO:0007669"/>
    <property type="project" value="TreeGrafter"/>
</dbReference>
<evidence type="ECO:0000256" key="2">
    <source>
        <dbReference type="ARBA" id="ARBA00023002"/>
    </source>
</evidence>
<dbReference type="Pfam" id="PF00676">
    <property type="entry name" value="E1_dh"/>
    <property type="match status" value="1"/>
</dbReference>
<dbReference type="PANTHER" id="PTHR11516:SF60">
    <property type="entry name" value="PYRUVATE DEHYDROGENASE E1 COMPONENT SUBUNIT ALPHA"/>
    <property type="match status" value="1"/>
</dbReference>
<evidence type="ECO:0000313" key="5">
    <source>
        <dbReference type="EMBL" id="SVC61133.1"/>
    </source>
</evidence>
<comment type="cofactor">
    <cofactor evidence="1">
        <name>thiamine diphosphate</name>
        <dbReference type="ChEBI" id="CHEBI:58937"/>
    </cofactor>
</comment>
<dbReference type="PANTHER" id="PTHR11516">
    <property type="entry name" value="PYRUVATE DEHYDROGENASE E1 COMPONENT, ALPHA SUBUNIT BACTERIAL AND ORGANELLAR"/>
    <property type="match status" value="1"/>
</dbReference>
<keyword evidence="2" id="KW-0560">Oxidoreductase</keyword>
<feature type="non-terminal residue" evidence="5">
    <location>
        <position position="352"/>
    </location>
</feature>
<reference evidence="5" key="1">
    <citation type="submission" date="2018-05" db="EMBL/GenBank/DDBJ databases">
        <authorList>
            <person name="Lanie J.A."/>
            <person name="Ng W.-L."/>
            <person name="Kazmierczak K.M."/>
            <person name="Andrzejewski T.M."/>
            <person name="Davidsen T.M."/>
            <person name="Wayne K.J."/>
            <person name="Tettelin H."/>
            <person name="Glass J.I."/>
            <person name="Rusch D."/>
            <person name="Podicherti R."/>
            <person name="Tsui H.-C.T."/>
            <person name="Winkler M.E."/>
        </authorList>
    </citation>
    <scope>NUCLEOTIDE SEQUENCE</scope>
</reference>
<organism evidence="5">
    <name type="scientific">marine metagenome</name>
    <dbReference type="NCBI Taxonomy" id="408172"/>
    <lineage>
        <taxon>unclassified sequences</taxon>
        <taxon>metagenomes</taxon>
        <taxon>ecological metagenomes</taxon>
    </lineage>
</organism>
<gene>
    <name evidence="5" type="ORF">METZ01_LOCUS313987</name>
</gene>
<dbReference type="InterPro" id="IPR001017">
    <property type="entry name" value="DH_E1"/>
</dbReference>
<evidence type="ECO:0000256" key="1">
    <source>
        <dbReference type="ARBA" id="ARBA00001964"/>
    </source>
</evidence>
<sequence>MKIRKEKLKNIFIKMYTIRKCEETLAKATQQGLVFGACHTYIGQEAIAATVCEELENNDLIFSTHRGHGHALAKGLDPFELISELFGKETGCSKGRGGSMHLFKPEIGLMGTSGIVGPNILQSCGAGYSINLFNTNNVSISFFGDGAVNNGAFHEGLNMASIWRLPVIFICENNQYATEVPFSYSSGSKNVGNRGNNYGIKGYEIDGNDVFEIHRTIKLAIKDAKEDKRPSLIECKTYRTRSHAEGMIDYTYRTKEEVNKWRKECPIVKLENYFREKKIFNDKEIKKIKEKIDVKVAISYQKAKEAPFPKKSTALDFVFSDLPKKILNSDHHSSTNNKNMIQATHDVLDYEM</sequence>